<sequence length="187" mass="21755">MSLNDSSSRSRIIEVARNKFMSSGYKATSTRMIAKEVGITQPNLYYHFKNKESLYLGVLDEIGGEVYTDLLAIVENDQLDLTGKLLQMSYYLQDNQDMDIYTMMQDLEADISIESRRILYQIFQESYKRPFILLFDDYEKQLKHQLTGEKIATYFFVTLAPYISSKHIISKTIALEEMIDLFLHGII</sequence>
<dbReference type="PROSITE" id="PS01081">
    <property type="entry name" value="HTH_TETR_1"/>
    <property type="match status" value="1"/>
</dbReference>
<feature type="domain" description="HTH tetR-type" evidence="3">
    <location>
        <begin position="6"/>
        <end position="66"/>
    </location>
</feature>
<dbReference type="InterPro" id="IPR050624">
    <property type="entry name" value="HTH-type_Tx_Regulator"/>
</dbReference>
<dbReference type="PANTHER" id="PTHR43479">
    <property type="entry name" value="ACREF/ENVCD OPERON REPRESSOR-RELATED"/>
    <property type="match status" value="1"/>
</dbReference>
<feature type="DNA-binding region" description="H-T-H motif" evidence="2">
    <location>
        <begin position="29"/>
        <end position="48"/>
    </location>
</feature>
<dbReference type="SUPFAM" id="SSF46689">
    <property type="entry name" value="Homeodomain-like"/>
    <property type="match status" value="1"/>
</dbReference>
<evidence type="ECO:0000313" key="4">
    <source>
        <dbReference type="EMBL" id="PNL91944.1"/>
    </source>
</evidence>
<dbReference type="PROSITE" id="PS50977">
    <property type="entry name" value="HTH_TETR_2"/>
    <property type="match status" value="1"/>
</dbReference>
<proteinExistence type="predicted"/>
<name>A0A2J9PNK7_9LACT</name>
<dbReference type="Proteomes" id="UP000192813">
    <property type="component" value="Unassembled WGS sequence"/>
</dbReference>
<protein>
    <submittedName>
        <fullName evidence="4">TetR/AcrR family transcriptional regulator</fullName>
    </submittedName>
</protein>
<evidence type="ECO:0000256" key="2">
    <source>
        <dbReference type="PROSITE-ProRule" id="PRU00335"/>
    </source>
</evidence>
<evidence type="ECO:0000313" key="5">
    <source>
        <dbReference type="Proteomes" id="UP000192813"/>
    </source>
</evidence>
<dbReference type="PRINTS" id="PR00455">
    <property type="entry name" value="HTHTETR"/>
</dbReference>
<dbReference type="GO" id="GO:0003677">
    <property type="term" value="F:DNA binding"/>
    <property type="evidence" value="ECO:0007669"/>
    <property type="project" value="UniProtKB-UniRule"/>
</dbReference>
<accession>A0A2J9PNK7</accession>
<dbReference type="EMBL" id="NBTM02000001">
    <property type="protein sequence ID" value="PNL91944.1"/>
    <property type="molecule type" value="Genomic_DNA"/>
</dbReference>
<evidence type="ECO:0000256" key="1">
    <source>
        <dbReference type="ARBA" id="ARBA00023125"/>
    </source>
</evidence>
<dbReference type="InterPro" id="IPR009057">
    <property type="entry name" value="Homeodomain-like_sf"/>
</dbReference>
<dbReference type="PANTHER" id="PTHR43479:SF11">
    <property type="entry name" value="ACREF_ENVCD OPERON REPRESSOR-RELATED"/>
    <property type="match status" value="1"/>
</dbReference>
<dbReference type="RefSeq" id="WP_083069326.1">
    <property type="nucleotide sequence ID" value="NZ_NBTM02000001.1"/>
</dbReference>
<comment type="caution">
    <text evidence="4">The sequence shown here is derived from an EMBL/GenBank/DDBJ whole genome shotgun (WGS) entry which is preliminary data.</text>
</comment>
<keyword evidence="1 2" id="KW-0238">DNA-binding</keyword>
<reference evidence="5" key="1">
    <citation type="submission" date="2017-12" db="EMBL/GenBank/DDBJ databases">
        <title>FDA dAtabase for Regulatory Grade micrObial Sequences (FDA-ARGOS): Supporting development and validation of Infectious Disease Dx tests.</title>
        <authorList>
            <person name="Hoffmann M."/>
            <person name="Allard M."/>
            <person name="Evans P."/>
            <person name="Brown E."/>
            <person name="Tallon L."/>
            <person name="Sadzewicz L."/>
            <person name="Sengamalay N."/>
            <person name="Ott S."/>
            <person name="Godinez A."/>
            <person name="Nagaraj S."/>
            <person name="Vavikolanu K."/>
            <person name="Aluvathingal J."/>
            <person name="Nadendla S."/>
            <person name="Sichtig H."/>
        </authorList>
    </citation>
    <scope>NUCLEOTIDE SEQUENCE [LARGE SCALE GENOMIC DNA]</scope>
    <source>
        <strain evidence="5">FDAARGOS_249</strain>
    </source>
</reference>
<dbReference type="AlphaFoldDB" id="A0A2J9PNK7"/>
<gene>
    <name evidence="4" type="ORF">A6J77_006775</name>
</gene>
<organism evidence="4 5">
    <name type="scientific">Aerococcus viridans</name>
    <dbReference type="NCBI Taxonomy" id="1377"/>
    <lineage>
        <taxon>Bacteria</taxon>
        <taxon>Bacillati</taxon>
        <taxon>Bacillota</taxon>
        <taxon>Bacilli</taxon>
        <taxon>Lactobacillales</taxon>
        <taxon>Aerococcaceae</taxon>
        <taxon>Aerococcus</taxon>
    </lineage>
</organism>
<dbReference type="InterPro" id="IPR023772">
    <property type="entry name" value="DNA-bd_HTH_TetR-type_CS"/>
</dbReference>
<dbReference type="InterPro" id="IPR001647">
    <property type="entry name" value="HTH_TetR"/>
</dbReference>
<dbReference type="Pfam" id="PF00440">
    <property type="entry name" value="TetR_N"/>
    <property type="match status" value="1"/>
</dbReference>
<dbReference type="Gene3D" id="1.10.357.10">
    <property type="entry name" value="Tetracycline Repressor, domain 2"/>
    <property type="match status" value="1"/>
</dbReference>
<evidence type="ECO:0000259" key="3">
    <source>
        <dbReference type="PROSITE" id="PS50977"/>
    </source>
</evidence>